<evidence type="ECO:0000256" key="1">
    <source>
        <dbReference type="SAM" id="MobiDB-lite"/>
    </source>
</evidence>
<protein>
    <submittedName>
        <fullName evidence="2">Uncharacterized protein</fullName>
    </submittedName>
</protein>
<dbReference type="AlphaFoldDB" id="A0A5C3P1G6"/>
<dbReference type="Proteomes" id="UP000308197">
    <property type="component" value="Unassembled WGS sequence"/>
</dbReference>
<evidence type="ECO:0000313" key="3">
    <source>
        <dbReference type="Proteomes" id="UP000308197"/>
    </source>
</evidence>
<keyword evidence="3" id="KW-1185">Reference proteome</keyword>
<gene>
    <name evidence="2" type="ORF">K466DRAFT_265198</name>
</gene>
<dbReference type="InParanoid" id="A0A5C3P1G6"/>
<feature type="region of interest" description="Disordered" evidence="1">
    <location>
        <begin position="1"/>
        <end position="53"/>
    </location>
</feature>
<dbReference type="EMBL" id="ML211400">
    <property type="protein sequence ID" value="TFK83351.1"/>
    <property type="molecule type" value="Genomic_DNA"/>
</dbReference>
<evidence type="ECO:0000313" key="2">
    <source>
        <dbReference type="EMBL" id="TFK83351.1"/>
    </source>
</evidence>
<organism evidence="2 3">
    <name type="scientific">Polyporus arcularius HHB13444</name>
    <dbReference type="NCBI Taxonomy" id="1314778"/>
    <lineage>
        <taxon>Eukaryota</taxon>
        <taxon>Fungi</taxon>
        <taxon>Dikarya</taxon>
        <taxon>Basidiomycota</taxon>
        <taxon>Agaricomycotina</taxon>
        <taxon>Agaricomycetes</taxon>
        <taxon>Polyporales</taxon>
        <taxon>Polyporaceae</taxon>
        <taxon>Polyporus</taxon>
    </lineage>
</organism>
<accession>A0A5C3P1G6</accession>
<sequence length="154" mass="16406">MLASAPDSGTLNPKCSWRQDPTGPVGQARAAHRRAPRGFESAEPLDWPTTTQPRRSLPLRHLFSLVAGTRLVTAQALHSSSFTSDRGTHDHISFACANSPLSAAFLASCLTSILQTCGVAAPFRSALSSSACAPTPSYRCGRTFRMITCRSVAC</sequence>
<name>A0A5C3P1G6_9APHY</name>
<reference evidence="2 3" key="1">
    <citation type="journal article" date="2019" name="Nat. Ecol. Evol.">
        <title>Megaphylogeny resolves global patterns of mushroom evolution.</title>
        <authorList>
            <person name="Varga T."/>
            <person name="Krizsan K."/>
            <person name="Foldi C."/>
            <person name="Dima B."/>
            <person name="Sanchez-Garcia M."/>
            <person name="Sanchez-Ramirez S."/>
            <person name="Szollosi G.J."/>
            <person name="Szarkandi J.G."/>
            <person name="Papp V."/>
            <person name="Albert L."/>
            <person name="Andreopoulos W."/>
            <person name="Angelini C."/>
            <person name="Antonin V."/>
            <person name="Barry K.W."/>
            <person name="Bougher N.L."/>
            <person name="Buchanan P."/>
            <person name="Buyck B."/>
            <person name="Bense V."/>
            <person name="Catcheside P."/>
            <person name="Chovatia M."/>
            <person name="Cooper J."/>
            <person name="Damon W."/>
            <person name="Desjardin D."/>
            <person name="Finy P."/>
            <person name="Geml J."/>
            <person name="Haridas S."/>
            <person name="Hughes K."/>
            <person name="Justo A."/>
            <person name="Karasinski D."/>
            <person name="Kautmanova I."/>
            <person name="Kiss B."/>
            <person name="Kocsube S."/>
            <person name="Kotiranta H."/>
            <person name="LaButti K.M."/>
            <person name="Lechner B.E."/>
            <person name="Liimatainen K."/>
            <person name="Lipzen A."/>
            <person name="Lukacs Z."/>
            <person name="Mihaltcheva S."/>
            <person name="Morgado L.N."/>
            <person name="Niskanen T."/>
            <person name="Noordeloos M.E."/>
            <person name="Ohm R.A."/>
            <person name="Ortiz-Santana B."/>
            <person name="Ovrebo C."/>
            <person name="Racz N."/>
            <person name="Riley R."/>
            <person name="Savchenko A."/>
            <person name="Shiryaev A."/>
            <person name="Soop K."/>
            <person name="Spirin V."/>
            <person name="Szebenyi C."/>
            <person name="Tomsovsky M."/>
            <person name="Tulloss R.E."/>
            <person name="Uehling J."/>
            <person name="Grigoriev I.V."/>
            <person name="Vagvolgyi C."/>
            <person name="Papp T."/>
            <person name="Martin F.M."/>
            <person name="Miettinen O."/>
            <person name="Hibbett D.S."/>
            <person name="Nagy L.G."/>
        </authorList>
    </citation>
    <scope>NUCLEOTIDE SEQUENCE [LARGE SCALE GENOMIC DNA]</scope>
    <source>
        <strain evidence="2 3">HHB13444</strain>
    </source>
</reference>
<proteinExistence type="predicted"/>